<sequence length="170" mass="18202">MDYRCCTLCQIRTPRQDELKPQPERCIPDGQPLSAFMEQHTPPLSEPWIERVRAAEQSGAAISVCCGPSKRASCWIKLKRAAPKAPSLPASSPSLPASPISPAKHKQPAIASPDGDLRNPRKQARASGEGSHTEGSEGRPRTRNFSPTSHSPTPYGATPQSLSLASPAST</sequence>
<reference evidence="2" key="1">
    <citation type="submission" date="2017-08" db="EMBL/GenBank/DDBJ databases">
        <authorList>
            <person name="Polle J.E."/>
            <person name="Barry K."/>
            <person name="Cushman J."/>
            <person name="Schmutz J."/>
            <person name="Tran D."/>
            <person name="Hathwaick L.T."/>
            <person name="Yim W.C."/>
            <person name="Jenkins J."/>
            <person name="Mckie-Krisberg Z.M."/>
            <person name="Prochnik S."/>
            <person name="Lindquist E."/>
            <person name="Dockter R.B."/>
            <person name="Adam C."/>
            <person name="Molina H."/>
            <person name="Bunkerborg J."/>
            <person name="Jin E."/>
            <person name="Buchheim M."/>
            <person name="Magnuson J."/>
        </authorList>
    </citation>
    <scope>NUCLEOTIDE SEQUENCE</scope>
    <source>
        <strain evidence="2">CCAP 19/18</strain>
    </source>
</reference>
<evidence type="ECO:0000313" key="3">
    <source>
        <dbReference type="Proteomes" id="UP000815325"/>
    </source>
</evidence>
<feature type="region of interest" description="Disordered" evidence="1">
    <location>
        <begin position="84"/>
        <end position="170"/>
    </location>
</feature>
<evidence type="ECO:0008006" key="4">
    <source>
        <dbReference type="Google" id="ProtNLM"/>
    </source>
</evidence>
<comment type="caution">
    <text evidence="2">The sequence shown here is derived from an EMBL/GenBank/DDBJ whole genome shotgun (WGS) entry which is preliminary data.</text>
</comment>
<dbReference type="EMBL" id="MU069764">
    <property type="protein sequence ID" value="KAF5834319.1"/>
    <property type="molecule type" value="Genomic_DNA"/>
</dbReference>
<gene>
    <name evidence="2" type="ORF">DUNSADRAFT_9062</name>
</gene>
<feature type="compositionally biased region" description="Basic and acidic residues" evidence="1">
    <location>
        <begin position="131"/>
        <end position="140"/>
    </location>
</feature>
<feature type="compositionally biased region" description="Low complexity" evidence="1">
    <location>
        <begin position="84"/>
        <end position="102"/>
    </location>
</feature>
<proteinExistence type="predicted"/>
<protein>
    <recommendedName>
        <fullName evidence="4">Encoded protein</fullName>
    </recommendedName>
</protein>
<evidence type="ECO:0000313" key="2">
    <source>
        <dbReference type="EMBL" id="KAF5834319.1"/>
    </source>
</evidence>
<evidence type="ECO:0000256" key="1">
    <source>
        <dbReference type="SAM" id="MobiDB-lite"/>
    </source>
</evidence>
<keyword evidence="3" id="KW-1185">Reference proteome</keyword>
<organism evidence="2 3">
    <name type="scientific">Dunaliella salina</name>
    <name type="common">Green alga</name>
    <name type="synonym">Protococcus salinus</name>
    <dbReference type="NCBI Taxonomy" id="3046"/>
    <lineage>
        <taxon>Eukaryota</taxon>
        <taxon>Viridiplantae</taxon>
        <taxon>Chlorophyta</taxon>
        <taxon>core chlorophytes</taxon>
        <taxon>Chlorophyceae</taxon>
        <taxon>CS clade</taxon>
        <taxon>Chlamydomonadales</taxon>
        <taxon>Dunaliellaceae</taxon>
        <taxon>Dunaliella</taxon>
    </lineage>
</organism>
<feature type="compositionally biased region" description="Polar residues" evidence="1">
    <location>
        <begin position="143"/>
        <end position="170"/>
    </location>
</feature>
<accession>A0ABQ7GI71</accession>
<dbReference type="Proteomes" id="UP000815325">
    <property type="component" value="Unassembled WGS sequence"/>
</dbReference>
<name>A0ABQ7GI71_DUNSA</name>